<dbReference type="InterPro" id="IPR050389">
    <property type="entry name" value="LysR-type_TF"/>
</dbReference>
<dbReference type="Pfam" id="PF00126">
    <property type="entry name" value="HTH_1"/>
    <property type="match status" value="1"/>
</dbReference>
<reference evidence="8" key="1">
    <citation type="journal article" date="2019" name="Int. J. Syst. Evol. Microbiol.">
        <title>The Global Catalogue of Microorganisms (GCM) 10K type strain sequencing project: providing services to taxonomists for standard genome sequencing and annotation.</title>
        <authorList>
            <consortium name="The Broad Institute Genomics Platform"/>
            <consortium name="The Broad Institute Genome Sequencing Center for Infectious Disease"/>
            <person name="Wu L."/>
            <person name="Ma J."/>
        </authorList>
    </citation>
    <scope>NUCLEOTIDE SEQUENCE [LARGE SCALE GENOMIC DNA]</scope>
    <source>
        <strain evidence="8">CECT 7649</strain>
    </source>
</reference>
<protein>
    <submittedName>
        <fullName evidence="7">LysR family transcriptional regulator</fullName>
    </submittedName>
</protein>
<keyword evidence="4" id="KW-0804">Transcription</keyword>
<dbReference type="PANTHER" id="PTHR30118:SF15">
    <property type="entry name" value="TRANSCRIPTIONAL REGULATORY PROTEIN"/>
    <property type="match status" value="1"/>
</dbReference>
<dbReference type="PROSITE" id="PS50931">
    <property type="entry name" value="HTH_LYSR"/>
    <property type="match status" value="1"/>
</dbReference>
<dbReference type="RefSeq" id="WP_380828191.1">
    <property type="nucleotide sequence ID" value="NZ_JBHTCG010000012.1"/>
</dbReference>
<dbReference type="InterPro" id="IPR000847">
    <property type="entry name" value="LysR_HTH_N"/>
</dbReference>
<evidence type="ECO:0000313" key="7">
    <source>
        <dbReference type="EMBL" id="MFC7384429.1"/>
    </source>
</evidence>
<dbReference type="Gene3D" id="3.40.190.10">
    <property type="entry name" value="Periplasmic binding protein-like II"/>
    <property type="match status" value="2"/>
</dbReference>
<feature type="domain" description="HTH lysR-type" evidence="6">
    <location>
        <begin position="39"/>
        <end position="96"/>
    </location>
</feature>
<comment type="caution">
    <text evidence="7">The sequence shown here is derived from an EMBL/GenBank/DDBJ whole genome shotgun (WGS) entry which is preliminary data.</text>
</comment>
<dbReference type="InterPro" id="IPR005119">
    <property type="entry name" value="LysR_subst-bd"/>
</dbReference>
<dbReference type="SUPFAM" id="SSF53850">
    <property type="entry name" value="Periplasmic binding protein-like II"/>
    <property type="match status" value="1"/>
</dbReference>
<organism evidence="7 8">
    <name type="scientific">Sphaerisporangium rhizosphaerae</name>
    <dbReference type="NCBI Taxonomy" id="2269375"/>
    <lineage>
        <taxon>Bacteria</taxon>
        <taxon>Bacillati</taxon>
        <taxon>Actinomycetota</taxon>
        <taxon>Actinomycetes</taxon>
        <taxon>Streptosporangiales</taxon>
        <taxon>Streptosporangiaceae</taxon>
        <taxon>Sphaerisporangium</taxon>
    </lineage>
</organism>
<dbReference type="InterPro" id="IPR037402">
    <property type="entry name" value="YidZ_PBP2"/>
</dbReference>
<dbReference type="PANTHER" id="PTHR30118">
    <property type="entry name" value="HTH-TYPE TRANSCRIPTIONAL REGULATOR LEUO-RELATED"/>
    <property type="match status" value="1"/>
</dbReference>
<keyword evidence="3" id="KW-0238">DNA-binding</keyword>
<keyword evidence="8" id="KW-1185">Reference proteome</keyword>
<feature type="region of interest" description="Disordered" evidence="5">
    <location>
        <begin position="1"/>
        <end position="36"/>
    </location>
</feature>
<accession>A0ABW2P4Y0</accession>
<dbReference type="Gene3D" id="1.10.10.10">
    <property type="entry name" value="Winged helix-like DNA-binding domain superfamily/Winged helix DNA-binding domain"/>
    <property type="match status" value="1"/>
</dbReference>
<sequence length="335" mass="36786">MGTKQPGRPARGASPPTGAGSGARSPDGTGEVRAHPHGLDNVHLQALHALLTERTVTGAALRLGRTQPTLSAALARLRRHFHDELLTRVGNHYELTPFARHLCPLAAVAVSAVDRVFSAQAEFDPARSGRTFTVVSSDYGLSVAGRHLIGVLERRAPNASVRFEPATPEAFSRDPDFYRTSDGVLMPHGYLDLPRRMDLFRDRWVCVVSTANPVVGDRLTMADLEALPWVTTFNDPMGRAAPWRQMELLGVRLRVIAVAESFLAMPRLVCDTGAIALMQERLAAVVADALDVRVLECPFEAVPLVEAFWWHPVHDADPGHAWFRRLLTEVRARLA</sequence>
<dbReference type="Pfam" id="PF03466">
    <property type="entry name" value="LysR_substrate"/>
    <property type="match status" value="1"/>
</dbReference>
<evidence type="ECO:0000256" key="2">
    <source>
        <dbReference type="ARBA" id="ARBA00023015"/>
    </source>
</evidence>
<dbReference type="Proteomes" id="UP001596496">
    <property type="component" value="Unassembled WGS sequence"/>
</dbReference>
<dbReference type="InterPro" id="IPR036390">
    <property type="entry name" value="WH_DNA-bd_sf"/>
</dbReference>
<evidence type="ECO:0000256" key="1">
    <source>
        <dbReference type="ARBA" id="ARBA00009437"/>
    </source>
</evidence>
<evidence type="ECO:0000256" key="4">
    <source>
        <dbReference type="ARBA" id="ARBA00023163"/>
    </source>
</evidence>
<dbReference type="CDD" id="cd08417">
    <property type="entry name" value="PBP2_Nitroaromatics_like"/>
    <property type="match status" value="1"/>
</dbReference>
<dbReference type="EMBL" id="JBHTCG010000012">
    <property type="protein sequence ID" value="MFC7384429.1"/>
    <property type="molecule type" value="Genomic_DNA"/>
</dbReference>
<dbReference type="SUPFAM" id="SSF46785">
    <property type="entry name" value="Winged helix' DNA-binding domain"/>
    <property type="match status" value="1"/>
</dbReference>
<proteinExistence type="inferred from homology"/>
<name>A0ABW2P4Y0_9ACTN</name>
<evidence type="ECO:0000256" key="3">
    <source>
        <dbReference type="ARBA" id="ARBA00023125"/>
    </source>
</evidence>
<comment type="similarity">
    <text evidence="1">Belongs to the LysR transcriptional regulatory family.</text>
</comment>
<evidence type="ECO:0000313" key="8">
    <source>
        <dbReference type="Proteomes" id="UP001596496"/>
    </source>
</evidence>
<dbReference type="InterPro" id="IPR036388">
    <property type="entry name" value="WH-like_DNA-bd_sf"/>
</dbReference>
<evidence type="ECO:0000256" key="5">
    <source>
        <dbReference type="SAM" id="MobiDB-lite"/>
    </source>
</evidence>
<evidence type="ECO:0000259" key="6">
    <source>
        <dbReference type="PROSITE" id="PS50931"/>
    </source>
</evidence>
<feature type="compositionally biased region" description="Low complexity" evidence="5">
    <location>
        <begin position="1"/>
        <end position="26"/>
    </location>
</feature>
<gene>
    <name evidence="7" type="ORF">ACFQSB_19620</name>
</gene>
<keyword evidence="2" id="KW-0805">Transcription regulation</keyword>